<protein>
    <submittedName>
        <fullName evidence="1">Uncharacterized protein</fullName>
    </submittedName>
</protein>
<dbReference type="EMBL" id="CAJVCH010556694">
    <property type="protein sequence ID" value="CAG7830592.1"/>
    <property type="molecule type" value="Genomic_DNA"/>
</dbReference>
<evidence type="ECO:0000313" key="1">
    <source>
        <dbReference type="EMBL" id="CAG7830592.1"/>
    </source>
</evidence>
<comment type="caution">
    <text evidence="1">The sequence shown here is derived from an EMBL/GenBank/DDBJ whole genome shotgun (WGS) entry which is preliminary data.</text>
</comment>
<proteinExistence type="predicted"/>
<sequence length="72" mass="8207">MSEPKRTYTYLKVHVCPNGEILTMYTWRIFASLDDFRAQSKYLCTYGMEADLPSTQGIGAQSVNNHSSIKLE</sequence>
<accession>A0A8J2PW54</accession>
<dbReference type="AlphaFoldDB" id="A0A8J2PW54"/>
<keyword evidence="2" id="KW-1185">Reference proteome</keyword>
<organism evidence="1 2">
    <name type="scientific">Allacma fusca</name>
    <dbReference type="NCBI Taxonomy" id="39272"/>
    <lineage>
        <taxon>Eukaryota</taxon>
        <taxon>Metazoa</taxon>
        <taxon>Ecdysozoa</taxon>
        <taxon>Arthropoda</taxon>
        <taxon>Hexapoda</taxon>
        <taxon>Collembola</taxon>
        <taxon>Symphypleona</taxon>
        <taxon>Sminthuridae</taxon>
        <taxon>Allacma</taxon>
    </lineage>
</organism>
<evidence type="ECO:0000313" key="2">
    <source>
        <dbReference type="Proteomes" id="UP000708208"/>
    </source>
</evidence>
<gene>
    <name evidence="1" type="ORF">AFUS01_LOCUS40387</name>
</gene>
<dbReference type="Proteomes" id="UP000708208">
    <property type="component" value="Unassembled WGS sequence"/>
</dbReference>
<name>A0A8J2PW54_9HEXA</name>
<reference evidence="1" key="1">
    <citation type="submission" date="2021-06" db="EMBL/GenBank/DDBJ databases">
        <authorList>
            <person name="Hodson N. C."/>
            <person name="Mongue J. A."/>
            <person name="Jaron S. K."/>
        </authorList>
    </citation>
    <scope>NUCLEOTIDE SEQUENCE</scope>
</reference>